<feature type="transmembrane region" description="Helical" evidence="7">
    <location>
        <begin position="87"/>
        <end position="106"/>
    </location>
</feature>
<gene>
    <name evidence="8" type="ORF">D3H65_17880</name>
</gene>
<evidence type="ECO:0000256" key="4">
    <source>
        <dbReference type="ARBA" id="ARBA00022692"/>
    </source>
</evidence>
<dbReference type="PANTHER" id="PTHR33452">
    <property type="entry name" value="OXIDOREDUCTASE CATD-RELATED"/>
    <property type="match status" value="1"/>
</dbReference>
<keyword evidence="6 7" id="KW-0472">Membrane</keyword>
<dbReference type="Pfam" id="PF07681">
    <property type="entry name" value="DoxX"/>
    <property type="match status" value="1"/>
</dbReference>
<reference evidence="8 9" key="1">
    <citation type="submission" date="2018-09" db="EMBL/GenBank/DDBJ databases">
        <title>Genome sequencing of strain 6GH32-13.</title>
        <authorList>
            <person name="Weon H.-Y."/>
            <person name="Heo J."/>
            <person name="Kwon S.-W."/>
        </authorList>
    </citation>
    <scope>NUCLEOTIDE SEQUENCE [LARGE SCALE GENOMIC DNA]</scope>
    <source>
        <strain evidence="8 9">5GH32-13</strain>
    </source>
</reference>
<evidence type="ECO:0000256" key="6">
    <source>
        <dbReference type="ARBA" id="ARBA00023136"/>
    </source>
</evidence>
<comment type="subcellular location">
    <subcellularLocation>
        <location evidence="1">Cell membrane</location>
        <topology evidence="1">Multi-pass membrane protein</topology>
    </subcellularLocation>
</comment>
<evidence type="ECO:0000256" key="7">
    <source>
        <dbReference type="SAM" id="Phobius"/>
    </source>
</evidence>
<dbReference type="EMBL" id="CP032157">
    <property type="protein sequence ID" value="AXY75736.1"/>
    <property type="molecule type" value="Genomic_DNA"/>
</dbReference>
<accession>A0A3B7MRY7</accession>
<dbReference type="PANTHER" id="PTHR33452:SF1">
    <property type="entry name" value="INNER MEMBRANE PROTEIN YPHA-RELATED"/>
    <property type="match status" value="1"/>
</dbReference>
<evidence type="ECO:0000313" key="9">
    <source>
        <dbReference type="Proteomes" id="UP000263900"/>
    </source>
</evidence>
<keyword evidence="3" id="KW-1003">Cell membrane</keyword>
<dbReference type="OrthoDB" id="680764at2"/>
<name>A0A3B7MRY7_9BACT</name>
<evidence type="ECO:0000256" key="5">
    <source>
        <dbReference type="ARBA" id="ARBA00022989"/>
    </source>
</evidence>
<proteinExistence type="inferred from homology"/>
<protein>
    <submittedName>
        <fullName evidence="8">DoxX family protein</fullName>
    </submittedName>
</protein>
<dbReference type="RefSeq" id="WP_119051617.1">
    <property type="nucleotide sequence ID" value="NZ_CP032157.1"/>
</dbReference>
<dbReference type="GO" id="GO:0005886">
    <property type="term" value="C:plasma membrane"/>
    <property type="evidence" value="ECO:0007669"/>
    <property type="project" value="UniProtKB-SubCell"/>
</dbReference>
<evidence type="ECO:0000256" key="3">
    <source>
        <dbReference type="ARBA" id="ARBA00022475"/>
    </source>
</evidence>
<evidence type="ECO:0000256" key="2">
    <source>
        <dbReference type="ARBA" id="ARBA00006679"/>
    </source>
</evidence>
<keyword evidence="4 7" id="KW-0812">Transmembrane</keyword>
<sequence>MSTLQQIHNWSLVHHPRWLVVIRVALGILLIYKGISFMFNSLQAHQLLYNTVFSSSADAIIIGITWAHLLGGFLIIIGLLTRWAVLLQMPILLAAIIIMANQYGIFASGADLPFTVIIFVLLVFFLVEGGGPLSLDNYFRHNPK</sequence>
<dbReference type="AlphaFoldDB" id="A0A3B7MRY7"/>
<comment type="similarity">
    <text evidence="2">Belongs to the DoxX family.</text>
</comment>
<dbReference type="InterPro" id="IPR032808">
    <property type="entry name" value="DoxX"/>
</dbReference>
<feature type="transmembrane region" description="Helical" evidence="7">
    <location>
        <begin position="112"/>
        <end position="135"/>
    </location>
</feature>
<dbReference type="KEGG" id="pseg:D3H65_17880"/>
<dbReference type="Proteomes" id="UP000263900">
    <property type="component" value="Chromosome"/>
</dbReference>
<organism evidence="8 9">
    <name type="scientific">Paraflavitalea soli</name>
    <dbReference type="NCBI Taxonomy" id="2315862"/>
    <lineage>
        <taxon>Bacteria</taxon>
        <taxon>Pseudomonadati</taxon>
        <taxon>Bacteroidota</taxon>
        <taxon>Chitinophagia</taxon>
        <taxon>Chitinophagales</taxon>
        <taxon>Chitinophagaceae</taxon>
        <taxon>Paraflavitalea</taxon>
    </lineage>
</organism>
<keyword evidence="9" id="KW-1185">Reference proteome</keyword>
<evidence type="ECO:0000256" key="1">
    <source>
        <dbReference type="ARBA" id="ARBA00004651"/>
    </source>
</evidence>
<keyword evidence="5 7" id="KW-1133">Transmembrane helix</keyword>
<feature type="transmembrane region" description="Helical" evidence="7">
    <location>
        <begin position="20"/>
        <end position="39"/>
    </location>
</feature>
<dbReference type="InterPro" id="IPR051907">
    <property type="entry name" value="DoxX-like_oxidoreductase"/>
</dbReference>
<feature type="transmembrane region" description="Helical" evidence="7">
    <location>
        <begin position="59"/>
        <end position="80"/>
    </location>
</feature>
<evidence type="ECO:0000313" key="8">
    <source>
        <dbReference type="EMBL" id="AXY75736.1"/>
    </source>
</evidence>